<dbReference type="PRINTS" id="PR00081">
    <property type="entry name" value="GDHRDH"/>
</dbReference>
<sequence>MASTFAPYAPQHVTTKGPGDSRPTALQIIEDEGLIGRLTDKVMLITGCSSGIGPETARALHATGATLFLQVRNLEKGEAVVKDILATSPGKGNIELLRIDLDSLESVRAGAAEFLKKSDKLNVLVNNAGIMHTPEGTTADGFETQWATNHLSHFLLTNLLLPTLIASSTTSFQPRVVSVSSMGHRYGAPNFSDVNFAHASYDPWQTYANSKTANILFANAIERRYGRRGVHATSVYPGGIKTGLQGYVDEATKKAWEAPEINAIMKSAEQGAATQTWAAVGRAWEGRGGKYLEDVALAEETEAGFDVFAHGYSRWAFDEGLERECWDVSAEQVGLKEGV</sequence>
<dbReference type="EMBL" id="WWBZ02000050">
    <property type="protein sequence ID" value="KAF4304834.1"/>
    <property type="molecule type" value="Genomic_DNA"/>
</dbReference>
<name>A0A8H4IR40_9PEZI</name>
<keyword evidence="6" id="KW-1185">Reference proteome</keyword>
<dbReference type="Gene3D" id="3.40.50.720">
    <property type="entry name" value="NAD(P)-binding Rossmann-like Domain"/>
    <property type="match status" value="1"/>
</dbReference>
<comment type="similarity">
    <text evidence="1">Belongs to the short-chain dehydrogenases/reductases (SDR) family.</text>
</comment>
<evidence type="ECO:0000313" key="4">
    <source>
        <dbReference type="EMBL" id="KAF4301870.1"/>
    </source>
</evidence>
<dbReference type="PANTHER" id="PTHR24320:SF272">
    <property type="entry name" value="NAD(P)-BINDING ROSSMANN-FOLD SUPERFAMILY PROTEIN"/>
    <property type="match status" value="1"/>
</dbReference>
<reference evidence="5 6" key="1">
    <citation type="submission" date="2020-04" db="EMBL/GenBank/DDBJ databases">
        <title>Genome Assembly and Annotation of Botryosphaeria dothidea sdau 11-99, a Latent Pathogen of Apple Fruit Ring Rot in China.</title>
        <authorList>
            <person name="Yu C."/>
            <person name="Diao Y."/>
            <person name="Lu Q."/>
            <person name="Zhao J."/>
            <person name="Cui S."/>
            <person name="Peng C."/>
            <person name="He B."/>
            <person name="Liu H."/>
        </authorList>
    </citation>
    <scope>NUCLEOTIDE SEQUENCE [LARGE SCALE GENOMIC DNA]</scope>
    <source>
        <strain evidence="6">sdau11-99</strain>
        <strain evidence="5">Sdau11-99</strain>
    </source>
</reference>
<keyword evidence="2" id="KW-0560">Oxidoreductase</keyword>
<dbReference type="OrthoDB" id="191139at2759"/>
<dbReference type="EMBL" id="WWBZ02000073">
    <property type="protein sequence ID" value="KAF4301870.1"/>
    <property type="molecule type" value="Genomic_DNA"/>
</dbReference>
<dbReference type="Proteomes" id="UP000572817">
    <property type="component" value="Unassembled WGS sequence"/>
</dbReference>
<dbReference type="InterPro" id="IPR036291">
    <property type="entry name" value="NAD(P)-bd_dom_sf"/>
</dbReference>
<proteinExistence type="inferred from homology"/>
<comment type="caution">
    <text evidence="5">The sequence shown here is derived from an EMBL/GenBank/DDBJ whole genome shotgun (WGS) entry which is preliminary data.</text>
</comment>
<dbReference type="InterPro" id="IPR002347">
    <property type="entry name" value="SDR_fam"/>
</dbReference>
<evidence type="ECO:0000313" key="6">
    <source>
        <dbReference type="Proteomes" id="UP000572817"/>
    </source>
</evidence>
<feature type="region of interest" description="Disordered" evidence="3">
    <location>
        <begin position="1"/>
        <end position="23"/>
    </location>
</feature>
<organism evidence="5 6">
    <name type="scientific">Botryosphaeria dothidea</name>
    <dbReference type="NCBI Taxonomy" id="55169"/>
    <lineage>
        <taxon>Eukaryota</taxon>
        <taxon>Fungi</taxon>
        <taxon>Dikarya</taxon>
        <taxon>Ascomycota</taxon>
        <taxon>Pezizomycotina</taxon>
        <taxon>Dothideomycetes</taxon>
        <taxon>Dothideomycetes incertae sedis</taxon>
        <taxon>Botryosphaeriales</taxon>
        <taxon>Botryosphaeriaceae</taxon>
        <taxon>Botryosphaeria</taxon>
    </lineage>
</organism>
<evidence type="ECO:0000256" key="2">
    <source>
        <dbReference type="ARBA" id="ARBA00023002"/>
    </source>
</evidence>
<evidence type="ECO:0000313" key="5">
    <source>
        <dbReference type="EMBL" id="KAF4304834.1"/>
    </source>
</evidence>
<dbReference type="PANTHER" id="PTHR24320">
    <property type="entry name" value="RETINOL DEHYDROGENASE"/>
    <property type="match status" value="1"/>
</dbReference>
<dbReference type="GO" id="GO:0016491">
    <property type="term" value="F:oxidoreductase activity"/>
    <property type="evidence" value="ECO:0007669"/>
    <property type="project" value="UniProtKB-KW"/>
</dbReference>
<evidence type="ECO:0000256" key="3">
    <source>
        <dbReference type="SAM" id="MobiDB-lite"/>
    </source>
</evidence>
<accession>A0A8H4IR40</accession>
<dbReference type="Pfam" id="PF00106">
    <property type="entry name" value="adh_short"/>
    <property type="match status" value="1"/>
</dbReference>
<dbReference type="AlphaFoldDB" id="A0A8H4IR40"/>
<evidence type="ECO:0000256" key="1">
    <source>
        <dbReference type="ARBA" id="ARBA00006484"/>
    </source>
</evidence>
<protein>
    <submittedName>
        <fullName evidence="5">Short-chain dehydrogenase TIC 32, chloroplastic</fullName>
    </submittedName>
</protein>
<gene>
    <name evidence="4" type="ORF">GTA08_BOTSDO09780</name>
    <name evidence="5" type="ORF">GTA08_BOTSDO14221</name>
</gene>
<dbReference type="SUPFAM" id="SSF51735">
    <property type="entry name" value="NAD(P)-binding Rossmann-fold domains"/>
    <property type="match status" value="1"/>
</dbReference>